<dbReference type="PATRIC" id="fig|1193502.14.peg.1036"/>
<keyword evidence="3" id="KW-1185">Reference proteome</keyword>
<keyword evidence="1" id="KW-0812">Transmembrane</keyword>
<accession>A0A1D7TIV2</accession>
<keyword evidence="1" id="KW-1133">Transmembrane helix</keyword>
<dbReference type="EMBL" id="CP017111">
    <property type="protein sequence ID" value="AOO64804.1"/>
    <property type="molecule type" value="Genomic_DNA"/>
</dbReference>
<feature type="transmembrane region" description="Helical" evidence="1">
    <location>
        <begin position="68"/>
        <end position="89"/>
    </location>
</feature>
<reference evidence="3" key="1">
    <citation type="submission" date="2016-08" db="EMBL/GenBank/DDBJ databases">
        <title>Complete genome sequence of the organohalide-respiring Epsilonproteobacterium Sulfurospirillum halorespirans.</title>
        <authorList>
            <person name="Goris T."/>
            <person name="Zimmermann J."/>
            <person name="Schenz B."/>
            <person name="Lemos M."/>
            <person name="Hackermueller J."/>
            <person name="Diekert G."/>
        </authorList>
    </citation>
    <scope>NUCLEOTIDE SEQUENCE [LARGE SCALE GENOMIC DNA]</scope>
    <source>
        <strain>DSM 13726</strain>
        <strain evidence="3">PCE-M2</strain>
    </source>
</reference>
<evidence type="ECO:0000313" key="3">
    <source>
        <dbReference type="Proteomes" id="UP000094609"/>
    </source>
</evidence>
<evidence type="ECO:0000313" key="2">
    <source>
        <dbReference type="EMBL" id="AOO64804.1"/>
    </source>
</evidence>
<dbReference type="KEGG" id="shal:SHALO_1024"/>
<keyword evidence="1" id="KW-0472">Membrane</keyword>
<protein>
    <submittedName>
        <fullName evidence="2">Membrane protein</fullName>
    </submittedName>
</protein>
<name>A0A1D7TIV2_9BACT</name>
<evidence type="ECO:0000256" key="1">
    <source>
        <dbReference type="SAM" id="Phobius"/>
    </source>
</evidence>
<dbReference type="RefSeq" id="WP_069477652.1">
    <property type="nucleotide sequence ID" value="NZ_CP017111.1"/>
</dbReference>
<sequence length="292" mass="34600">MKFEFGDLYKFIVSLGVVLVTLSIIVPWLFLKESFDLFRTQQYLETITEVAKIVIIERQNTTAFIIKYIPFFSITTALIGILLMLYGLIKWYQNQLLIDEQNRLELEIKKQSFRDATKDEIENPIENEFKQNDNQSSNLSTFINRYIEIENKVYKQLFDIYKNNYTVVQNKIIAGIELDILLEGNSMFSKDYLIEVKYIKKGFNYGWLKESFLKNIYAKSVYSQFTNRLPNTLLLIIIEDSAYDKEKYNNLIERIQSERIGRKGKDLIYIATKQEFFNYNKDEIQEKINISA</sequence>
<gene>
    <name evidence="2" type="ORF">SHALO_1024</name>
</gene>
<dbReference type="AlphaFoldDB" id="A0A1D7TIV2"/>
<feature type="transmembrane region" description="Helical" evidence="1">
    <location>
        <begin position="12"/>
        <end position="31"/>
    </location>
</feature>
<proteinExistence type="predicted"/>
<organism evidence="2 3">
    <name type="scientific">Sulfurospirillum halorespirans DSM 13726</name>
    <dbReference type="NCBI Taxonomy" id="1193502"/>
    <lineage>
        <taxon>Bacteria</taxon>
        <taxon>Pseudomonadati</taxon>
        <taxon>Campylobacterota</taxon>
        <taxon>Epsilonproteobacteria</taxon>
        <taxon>Campylobacterales</taxon>
        <taxon>Sulfurospirillaceae</taxon>
        <taxon>Sulfurospirillum</taxon>
    </lineage>
</organism>
<dbReference type="Proteomes" id="UP000094609">
    <property type="component" value="Chromosome"/>
</dbReference>